<comment type="caution">
    <text evidence="1">The sequence shown here is derived from an EMBL/GenBank/DDBJ whole genome shotgun (WGS) entry which is preliminary data.</text>
</comment>
<protein>
    <recommendedName>
        <fullName evidence="3">Lipoprotein</fullName>
    </recommendedName>
</protein>
<evidence type="ECO:0000313" key="2">
    <source>
        <dbReference type="Proteomes" id="UP000619238"/>
    </source>
</evidence>
<sequence>MIKSIMLLLTLLLLGCNDSNKKENSSFSNTEEKSINCVKQIFEKDSIFGNIRNHASENISLSETINNYSKNLKSLDFSHCPKEFESAYQKHIDAWLDFRKVSDKYPLLRGELHDIFAIIEKSEDSTEFKSRLNQILETWKIVKERSNR</sequence>
<organism evidence="1 2">
    <name type="scientific">Kordia aestuariivivens</name>
    <dbReference type="NCBI Taxonomy" id="2759037"/>
    <lineage>
        <taxon>Bacteria</taxon>
        <taxon>Pseudomonadati</taxon>
        <taxon>Bacteroidota</taxon>
        <taxon>Flavobacteriia</taxon>
        <taxon>Flavobacteriales</taxon>
        <taxon>Flavobacteriaceae</taxon>
        <taxon>Kordia</taxon>
    </lineage>
</organism>
<accession>A0ABR7QCX7</accession>
<keyword evidence="2" id="KW-1185">Reference proteome</keyword>
<reference evidence="1 2" key="1">
    <citation type="submission" date="2020-07" db="EMBL/GenBank/DDBJ databases">
        <title>Description of Kordia aestuariivivens sp. nov., isolated from a tidal flat.</title>
        <authorList>
            <person name="Park S."/>
            <person name="Yoon J.-H."/>
        </authorList>
    </citation>
    <scope>NUCLEOTIDE SEQUENCE [LARGE SCALE GENOMIC DNA]</scope>
    <source>
        <strain evidence="1 2">YSTF-M3</strain>
    </source>
</reference>
<evidence type="ECO:0008006" key="3">
    <source>
        <dbReference type="Google" id="ProtNLM"/>
    </source>
</evidence>
<dbReference type="PROSITE" id="PS51257">
    <property type="entry name" value="PROKAR_LIPOPROTEIN"/>
    <property type="match status" value="1"/>
</dbReference>
<dbReference type="RefSeq" id="WP_187563417.1">
    <property type="nucleotide sequence ID" value="NZ_JACGWS010000011.1"/>
</dbReference>
<name>A0ABR7QCX7_9FLAO</name>
<evidence type="ECO:0000313" key="1">
    <source>
        <dbReference type="EMBL" id="MBC8756378.1"/>
    </source>
</evidence>
<dbReference type="Proteomes" id="UP000619238">
    <property type="component" value="Unassembled WGS sequence"/>
</dbReference>
<gene>
    <name evidence="1" type="ORF">H2O64_17010</name>
</gene>
<dbReference type="EMBL" id="JACGWS010000011">
    <property type="protein sequence ID" value="MBC8756378.1"/>
    <property type="molecule type" value="Genomic_DNA"/>
</dbReference>
<proteinExistence type="predicted"/>